<reference evidence="3 4" key="1">
    <citation type="submission" date="2016-10" db="EMBL/GenBank/DDBJ databases">
        <authorList>
            <person name="de Groot N.N."/>
        </authorList>
    </citation>
    <scope>NUCLEOTIDE SEQUENCE [LARGE SCALE GENOMIC DNA]</scope>
    <source>
        <strain evidence="3 4">ATCC 43154</strain>
    </source>
</reference>
<dbReference type="AlphaFoldDB" id="A0A1I4KTG7"/>
<dbReference type="Gene3D" id="3.40.50.850">
    <property type="entry name" value="Isochorismatase-like"/>
    <property type="match status" value="1"/>
</dbReference>
<gene>
    <name evidence="3" type="ORF">SAMN02982985_01625</name>
</gene>
<evidence type="ECO:0000313" key="3">
    <source>
        <dbReference type="EMBL" id="SFL82045.1"/>
    </source>
</evidence>
<dbReference type="STRING" id="758825.SAMN02982985_01625"/>
<dbReference type="PANTHER" id="PTHR11080:SF2">
    <property type="entry name" value="LD05707P"/>
    <property type="match status" value="1"/>
</dbReference>
<dbReference type="PANTHER" id="PTHR11080">
    <property type="entry name" value="PYRAZINAMIDASE/NICOTINAMIDASE"/>
    <property type="match status" value="1"/>
</dbReference>
<keyword evidence="4" id="KW-1185">Reference proteome</keyword>
<organism evidence="3 4">
    <name type="scientific">Rugamonas rubra</name>
    <dbReference type="NCBI Taxonomy" id="758825"/>
    <lineage>
        <taxon>Bacteria</taxon>
        <taxon>Pseudomonadati</taxon>
        <taxon>Pseudomonadota</taxon>
        <taxon>Betaproteobacteria</taxon>
        <taxon>Burkholderiales</taxon>
        <taxon>Oxalobacteraceae</taxon>
        <taxon>Telluria group</taxon>
        <taxon>Rugamonas</taxon>
    </lineage>
</organism>
<comment type="similarity">
    <text evidence="1">Belongs to the isochorismatase family.</text>
</comment>
<sequence length="303" mass="32800">MQNTSVLWSLIMKRNLHLLIIDPQNDFCDLPSGYRPENPATRTAQAPALPVSGAHQDMLRLAGLINRGRQGLSAISVTLDAHHRFDIAHPTFWAGPNGAPVAPFTPISAADVRAARYLPRNGATERALAYLDALEAAGRYRLMVWPVHCEIGSWGGCVHDDVRAAYNRWEDASLGVVGKLLKGSNPWTEHYSAVMAEVPDAADPATELNLAFLDSLAPAEQIYIAGEAGSHCVKASVEHIAGHFAERFGEAALARLALLTDCISPVAGFEPQYHDFLAAMQARGVQLVQSGEVLQELLRNAGR</sequence>
<dbReference type="SUPFAM" id="SSF52499">
    <property type="entry name" value="Isochorismatase-like hydrolases"/>
    <property type="match status" value="1"/>
</dbReference>
<dbReference type="InterPro" id="IPR052347">
    <property type="entry name" value="Isochorismatase_Nicotinamidase"/>
</dbReference>
<keyword evidence="2" id="KW-0378">Hydrolase</keyword>
<proteinExistence type="inferred from homology"/>
<protein>
    <submittedName>
        <fullName evidence="3">Nicotinamidase-related amidase</fullName>
    </submittedName>
</protein>
<name>A0A1I4KTG7_9BURK</name>
<evidence type="ECO:0000256" key="2">
    <source>
        <dbReference type="ARBA" id="ARBA00022801"/>
    </source>
</evidence>
<dbReference type="InterPro" id="IPR036380">
    <property type="entry name" value="Isochorismatase-like_sf"/>
</dbReference>
<dbReference type="Proteomes" id="UP000199470">
    <property type="component" value="Unassembled WGS sequence"/>
</dbReference>
<accession>A0A1I4KTG7</accession>
<evidence type="ECO:0000313" key="4">
    <source>
        <dbReference type="Proteomes" id="UP000199470"/>
    </source>
</evidence>
<dbReference type="GO" id="GO:0016787">
    <property type="term" value="F:hydrolase activity"/>
    <property type="evidence" value="ECO:0007669"/>
    <property type="project" value="UniProtKB-KW"/>
</dbReference>
<dbReference type="EMBL" id="FOTW01000008">
    <property type="protein sequence ID" value="SFL82045.1"/>
    <property type="molecule type" value="Genomic_DNA"/>
</dbReference>
<evidence type="ECO:0000256" key="1">
    <source>
        <dbReference type="ARBA" id="ARBA00006336"/>
    </source>
</evidence>